<dbReference type="Pfam" id="PF00144">
    <property type="entry name" value="Beta-lactamase"/>
    <property type="match status" value="1"/>
</dbReference>
<dbReference type="GeneID" id="36625024"/>
<dbReference type="InterPro" id="IPR001466">
    <property type="entry name" value="Beta-lactam-related"/>
</dbReference>
<dbReference type="InterPro" id="IPR012338">
    <property type="entry name" value="Beta-lactam/transpept-like"/>
</dbReference>
<gene>
    <name evidence="2" type="ORF">M431DRAFT_487193</name>
</gene>
<organism evidence="2 3">
    <name type="scientific">Trichoderma harzianum CBS 226.95</name>
    <dbReference type="NCBI Taxonomy" id="983964"/>
    <lineage>
        <taxon>Eukaryota</taxon>
        <taxon>Fungi</taxon>
        <taxon>Dikarya</taxon>
        <taxon>Ascomycota</taxon>
        <taxon>Pezizomycotina</taxon>
        <taxon>Sordariomycetes</taxon>
        <taxon>Hypocreomycetidae</taxon>
        <taxon>Hypocreales</taxon>
        <taxon>Hypocreaceae</taxon>
        <taxon>Trichoderma</taxon>
    </lineage>
</organism>
<dbReference type="AlphaFoldDB" id="A0A2T3ZW37"/>
<feature type="domain" description="Beta-lactamase-related" evidence="1">
    <location>
        <begin position="48"/>
        <end position="394"/>
    </location>
</feature>
<name>A0A2T3ZW37_TRIHA</name>
<sequence>MDSTCAPLLPNGLGAATNLGTIKEEIKTKADAIVASTIPDAAPLQNFLALTRAGDVLYQSTAGTRQLGSSEPLRFDDMFWLASHTKILGAMALLKCIDMGLIGINDSVLDHLPGLAKEEVRLDPNDPSSATQPRVGDITVRNLLTFTAGNAYPVVDILAALNPETIVTDPKAFFPTNESVYEGSHAANPNQIWRYGAEADYSGLLVEALTNVSLGQFIRTNLLDPAGVEAKDFAFTLDSEQRARLVGQHVRVSPDMLIPRAPIYDDANIKFESAGAGGFGTINALGLALLPLINQGVHPKTGERVLSSELVAQMFTPQLSGDEVENGLNQPSQASNDGGVLFPGTPKQWGLGALLFPEGFETGRGKFTLAWAGFTNVNWHCDIEKGVVMLAWSQEIPQDDPVYNNQTRYPIERVIYDAIGNSFF</sequence>
<keyword evidence="3" id="KW-1185">Reference proteome</keyword>
<dbReference type="Gene3D" id="3.40.710.10">
    <property type="entry name" value="DD-peptidase/beta-lactamase superfamily"/>
    <property type="match status" value="1"/>
</dbReference>
<evidence type="ECO:0000313" key="2">
    <source>
        <dbReference type="EMBL" id="PTB49024.1"/>
    </source>
</evidence>
<dbReference type="Proteomes" id="UP000241690">
    <property type="component" value="Unassembled WGS sequence"/>
</dbReference>
<dbReference type="SUPFAM" id="SSF56601">
    <property type="entry name" value="beta-lactamase/transpeptidase-like"/>
    <property type="match status" value="1"/>
</dbReference>
<reference evidence="2 3" key="1">
    <citation type="submission" date="2016-07" db="EMBL/GenBank/DDBJ databases">
        <title>Multiple horizontal gene transfer events from other fungi enriched the ability of initially mycotrophic Trichoderma (Ascomycota) to feed on dead plant biomass.</title>
        <authorList>
            <consortium name="DOE Joint Genome Institute"/>
            <person name="Aerts A."/>
            <person name="Atanasova L."/>
            <person name="Chenthamara K."/>
            <person name="Zhang J."/>
            <person name="Grujic M."/>
            <person name="Henrissat B."/>
            <person name="Kuo A."/>
            <person name="Salamov A."/>
            <person name="Lipzen A."/>
            <person name="Labutti K."/>
            <person name="Barry K."/>
            <person name="Miao Y."/>
            <person name="Rahimi M.J."/>
            <person name="Shen Q."/>
            <person name="Grigoriev I.V."/>
            <person name="Kubicek C.P."/>
            <person name="Druzhinina I.S."/>
        </authorList>
    </citation>
    <scope>NUCLEOTIDE SEQUENCE [LARGE SCALE GENOMIC DNA]</scope>
    <source>
        <strain evidence="2 3">CBS 226.95</strain>
    </source>
</reference>
<dbReference type="RefSeq" id="XP_024768701.1">
    <property type="nucleotide sequence ID" value="XM_024916455.1"/>
</dbReference>
<evidence type="ECO:0000313" key="3">
    <source>
        <dbReference type="Proteomes" id="UP000241690"/>
    </source>
</evidence>
<dbReference type="InterPro" id="IPR050789">
    <property type="entry name" value="Diverse_Enzym_Activities"/>
</dbReference>
<proteinExistence type="predicted"/>
<accession>A0A2T3ZW37</accession>
<dbReference type="EMBL" id="KZ679695">
    <property type="protein sequence ID" value="PTB49024.1"/>
    <property type="molecule type" value="Genomic_DNA"/>
</dbReference>
<dbReference type="PANTHER" id="PTHR43283:SF3">
    <property type="entry name" value="BETA-LACTAMASE FAMILY PROTEIN (AFU_ORTHOLOGUE AFUA_5G07500)"/>
    <property type="match status" value="1"/>
</dbReference>
<protein>
    <recommendedName>
        <fullName evidence="1">Beta-lactamase-related domain-containing protein</fullName>
    </recommendedName>
</protein>
<evidence type="ECO:0000259" key="1">
    <source>
        <dbReference type="Pfam" id="PF00144"/>
    </source>
</evidence>
<dbReference type="PANTHER" id="PTHR43283">
    <property type="entry name" value="BETA-LACTAMASE-RELATED"/>
    <property type="match status" value="1"/>
</dbReference>